<proteinExistence type="predicted"/>
<dbReference type="AlphaFoldDB" id="A0ABD0Z4P8"/>
<protein>
    <submittedName>
        <fullName evidence="1">Uncharacterized protein</fullName>
    </submittedName>
</protein>
<dbReference type="EMBL" id="JBFDAA010000007">
    <property type="protein sequence ID" value="KAL1131063.1"/>
    <property type="molecule type" value="Genomic_DNA"/>
</dbReference>
<evidence type="ECO:0000313" key="1">
    <source>
        <dbReference type="EMBL" id="KAL1131063.1"/>
    </source>
</evidence>
<comment type="caution">
    <text evidence="1">The sequence shown here is derived from an EMBL/GenBank/DDBJ whole genome shotgun (WGS) entry which is preliminary data.</text>
</comment>
<evidence type="ECO:0000313" key="2">
    <source>
        <dbReference type="Proteomes" id="UP001558652"/>
    </source>
</evidence>
<dbReference type="Proteomes" id="UP001558652">
    <property type="component" value="Unassembled WGS sequence"/>
</dbReference>
<organism evidence="1 2">
    <name type="scientific">Ranatra chinensis</name>
    <dbReference type="NCBI Taxonomy" id="642074"/>
    <lineage>
        <taxon>Eukaryota</taxon>
        <taxon>Metazoa</taxon>
        <taxon>Ecdysozoa</taxon>
        <taxon>Arthropoda</taxon>
        <taxon>Hexapoda</taxon>
        <taxon>Insecta</taxon>
        <taxon>Pterygota</taxon>
        <taxon>Neoptera</taxon>
        <taxon>Paraneoptera</taxon>
        <taxon>Hemiptera</taxon>
        <taxon>Heteroptera</taxon>
        <taxon>Panheteroptera</taxon>
        <taxon>Nepomorpha</taxon>
        <taxon>Nepidae</taxon>
        <taxon>Ranatrinae</taxon>
        <taxon>Ranatra</taxon>
    </lineage>
</organism>
<name>A0ABD0Z4P8_9HEMI</name>
<accession>A0ABD0Z4P8</accession>
<gene>
    <name evidence="1" type="ORF">AAG570_012300</name>
</gene>
<reference evidence="1 2" key="1">
    <citation type="submission" date="2024-07" db="EMBL/GenBank/DDBJ databases">
        <title>Chromosome-level genome assembly of the water stick insect Ranatra chinensis (Heteroptera: Nepidae).</title>
        <authorList>
            <person name="Liu X."/>
        </authorList>
    </citation>
    <scope>NUCLEOTIDE SEQUENCE [LARGE SCALE GENOMIC DNA]</scope>
    <source>
        <strain evidence="1">Cailab_2021Rc</strain>
        <tissue evidence="1">Muscle</tissue>
    </source>
</reference>
<keyword evidence="2" id="KW-1185">Reference proteome</keyword>
<sequence length="172" mass="18212">MASKRRITFYENKKQETTEIGTRNLPSFCDLGQVGLRKRVRPIDLSPLSDISIALPPVVLRRQPTATSGPPRWRNRPPPPPPLIRQSAISLPPRLVAELREDVPGLGPGGFLLGVGLLAVGGGGGGRAGGGGGRGGGGRASCRVVRVRAQRPRVGHPVPDVRVQVRARVAPV</sequence>